<evidence type="ECO:0000256" key="2">
    <source>
        <dbReference type="ARBA" id="ARBA00022771"/>
    </source>
</evidence>
<dbReference type="WBParaSite" id="MhA1_Contig700.frz3.gene17">
    <property type="protein sequence ID" value="MhA1_Contig700.frz3.gene17"/>
    <property type="gene ID" value="MhA1_Contig700.frz3.gene17"/>
</dbReference>
<evidence type="ECO:0000259" key="4">
    <source>
        <dbReference type="Pfam" id="PF04500"/>
    </source>
</evidence>
<evidence type="ECO:0000313" key="6">
    <source>
        <dbReference type="WBParaSite" id="MhA1_Contig700.frz3.gene17"/>
    </source>
</evidence>
<dbReference type="InterPro" id="IPR007588">
    <property type="entry name" value="Znf_FLYWCH"/>
</dbReference>
<dbReference type="Pfam" id="PF04500">
    <property type="entry name" value="FLYWCH"/>
    <property type="match status" value="1"/>
</dbReference>
<keyword evidence="5" id="KW-1185">Reference proteome</keyword>
<evidence type="ECO:0000256" key="3">
    <source>
        <dbReference type="ARBA" id="ARBA00022833"/>
    </source>
</evidence>
<reference evidence="6" key="1">
    <citation type="submission" date="2016-11" db="UniProtKB">
        <authorList>
            <consortium name="WormBaseParasite"/>
        </authorList>
    </citation>
    <scope>IDENTIFICATION</scope>
</reference>
<dbReference type="Proteomes" id="UP000095281">
    <property type="component" value="Unplaced"/>
</dbReference>
<evidence type="ECO:0000256" key="1">
    <source>
        <dbReference type="ARBA" id="ARBA00022723"/>
    </source>
</evidence>
<name>A0A1I8BWF9_MELHA</name>
<evidence type="ECO:0000313" key="5">
    <source>
        <dbReference type="Proteomes" id="UP000095281"/>
    </source>
</evidence>
<protein>
    <submittedName>
        <fullName evidence="6">FLYWCH-type domain-containing protein</fullName>
    </submittedName>
</protein>
<dbReference type="AlphaFoldDB" id="A0A1I8BWF9"/>
<proteinExistence type="predicted"/>
<keyword evidence="1" id="KW-0479">Metal-binding</keyword>
<keyword evidence="3" id="KW-0862">Zinc</keyword>
<organism evidence="5 6">
    <name type="scientific">Meloidogyne hapla</name>
    <name type="common">Root-knot nematode worm</name>
    <dbReference type="NCBI Taxonomy" id="6305"/>
    <lineage>
        <taxon>Eukaryota</taxon>
        <taxon>Metazoa</taxon>
        <taxon>Ecdysozoa</taxon>
        <taxon>Nematoda</taxon>
        <taxon>Chromadorea</taxon>
        <taxon>Rhabditida</taxon>
        <taxon>Tylenchina</taxon>
        <taxon>Tylenchomorpha</taxon>
        <taxon>Tylenchoidea</taxon>
        <taxon>Meloidogynidae</taxon>
        <taxon>Meloidogyninae</taxon>
        <taxon>Meloidogyne</taxon>
    </lineage>
</organism>
<feature type="domain" description="FLYWCH-type" evidence="4">
    <location>
        <begin position="8"/>
        <end position="70"/>
    </location>
</feature>
<dbReference type="Gene3D" id="2.20.25.240">
    <property type="match status" value="1"/>
</dbReference>
<keyword evidence="2" id="KW-0863">Zinc-finger</keyword>
<accession>A0A1I8BWF9</accession>
<dbReference type="GO" id="GO:0008270">
    <property type="term" value="F:zinc ion binding"/>
    <property type="evidence" value="ECO:0007669"/>
    <property type="project" value="UniProtKB-KW"/>
</dbReference>
<sequence>MNLENNEIKTRKNKTKLQHEGFLYVFDKLNSDGEKKFRRCEKFNTREVNCHGRLHTSLEDIVLKTVGQHTCNNSAANVFTQRLVTGIKRKAEETMDTPAAIRTRMLQQVPTPILANLPSKNATKNCLLTSKSSATYGRMLRSIKLIWPAFSPESVSMDFEIGAIGAVKSVFPTASIHLCLFHLVRNMRKKISELDLTQIKQKVLESNWRNGGDSAGYTYADIVLKSFEEVKKNGRHAGACQFYEIDRRVEPDLRPFSSYKTKRGEWKSQLEKVNHTPHVKANKAPTLAALPPLPPTYRHQYPTCADLSRFENFAIYWNGRARGLELSQPFLYEPERDNYNIAEDRRYQRLYWAPKFIPHQPSARHARQIMLTAY</sequence>